<reference evidence="2 3" key="1">
    <citation type="submission" date="2022-03" db="EMBL/GenBank/DDBJ databases">
        <authorList>
            <person name="Macdonald S."/>
            <person name="Ahmed S."/>
            <person name="Newling K."/>
        </authorList>
    </citation>
    <scope>NUCLEOTIDE SEQUENCE [LARGE SCALE GENOMIC DNA]</scope>
</reference>
<dbReference type="PANTHER" id="PTHR33356:SF17">
    <property type="entry name" value="TPX2 CENTRAL DOMAIN-CONTAINING PROTEIN"/>
    <property type="match status" value="1"/>
</dbReference>
<proteinExistence type="predicted"/>
<feature type="region of interest" description="Disordered" evidence="1">
    <location>
        <begin position="91"/>
        <end position="146"/>
    </location>
</feature>
<protein>
    <submittedName>
        <fullName evidence="2">Uncharacterized protein</fullName>
    </submittedName>
</protein>
<comment type="caution">
    <text evidence="2">The sequence shown here is derived from an EMBL/GenBank/DDBJ whole genome shotgun (WGS) entry which is preliminary data.</text>
</comment>
<sequence length="265" mass="29056">MFAPPVAAASSDIHQPCLSAFEQPTEKTLVPESTQSQLVFPNEFPYEFDFTSPEDLTETEDETNEDEDEFLAGLTRRLALFTQRSLVTDKAKVNSTESTRSGLGSCTTSENKSPNGPFSQAPSQQASLKVDAKSNRRPNPKPNSFTPFPQNAAFCNYYYYWWLRQPQFAMVAYPYPVIGVLASPTAVTQHSTGTGVFLPQDYSNPSASLRNRGGGCVKLPTKVVQTQHSKTEKLPGRWQSRLSAGRGKLGRGTNKSAVTGGSFKV</sequence>
<evidence type="ECO:0000313" key="3">
    <source>
        <dbReference type="Proteomes" id="UP001642260"/>
    </source>
</evidence>
<evidence type="ECO:0000313" key="2">
    <source>
        <dbReference type="EMBL" id="CAH8384539.1"/>
    </source>
</evidence>
<accession>A0ABC8LM77</accession>
<feature type="region of interest" description="Disordered" evidence="1">
    <location>
        <begin position="226"/>
        <end position="265"/>
    </location>
</feature>
<keyword evidence="3" id="KW-1185">Reference proteome</keyword>
<dbReference type="AlphaFoldDB" id="A0ABC8LM77"/>
<dbReference type="EMBL" id="CAKOAT010627376">
    <property type="protein sequence ID" value="CAH8384539.1"/>
    <property type="molecule type" value="Genomic_DNA"/>
</dbReference>
<dbReference type="Proteomes" id="UP001642260">
    <property type="component" value="Unassembled WGS sequence"/>
</dbReference>
<evidence type="ECO:0000256" key="1">
    <source>
        <dbReference type="SAM" id="MobiDB-lite"/>
    </source>
</evidence>
<dbReference type="PANTHER" id="PTHR33356">
    <property type="entry name" value="TIP41-LIKE PROTEIN"/>
    <property type="match status" value="1"/>
</dbReference>
<feature type="compositionally biased region" description="Polar residues" evidence="1">
    <location>
        <begin position="93"/>
        <end position="127"/>
    </location>
</feature>
<organism evidence="2 3">
    <name type="scientific">Eruca vesicaria subsp. sativa</name>
    <name type="common">Garden rocket</name>
    <name type="synonym">Eruca sativa</name>
    <dbReference type="NCBI Taxonomy" id="29727"/>
    <lineage>
        <taxon>Eukaryota</taxon>
        <taxon>Viridiplantae</taxon>
        <taxon>Streptophyta</taxon>
        <taxon>Embryophyta</taxon>
        <taxon>Tracheophyta</taxon>
        <taxon>Spermatophyta</taxon>
        <taxon>Magnoliopsida</taxon>
        <taxon>eudicotyledons</taxon>
        <taxon>Gunneridae</taxon>
        <taxon>Pentapetalae</taxon>
        <taxon>rosids</taxon>
        <taxon>malvids</taxon>
        <taxon>Brassicales</taxon>
        <taxon>Brassicaceae</taxon>
        <taxon>Brassiceae</taxon>
        <taxon>Eruca</taxon>
    </lineage>
</organism>
<name>A0ABC8LM77_ERUVS</name>
<gene>
    <name evidence="2" type="ORF">ERUC_LOCUS37022</name>
</gene>